<dbReference type="PROSITE" id="PS50850">
    <property type="entry name" value="MFS"/>
    <property type="match status" value="1"/>
</dbReference>
<feature type="transmembrane region" description="Helical" evidence="7">
    <location>
        <begin position="104"/>
        <end position="123"/>
    </location>
</feature>
<evidence type="ECO:0000256" key="3">
    <source>
        <dbReference type="ARBA" id="ARBA00022692"/>
    </source>
</evidence>
<reference evidence="9 10" key="1">
    <citation type="submission" date="2020-08" db="EMBL/GenBank/DDBJ databases">
        <title>Genomic Encyclopedia of Type Strains, Phase IV (KMG-IV): sequencing the most valuable type-strain genomes for metagenomic binning, comparative biology and taxonomic classification.</title>
        <authorList>
            <person name="Goeker M."/>
        </authorList>
    </citation>
    <scope>NUCLEOTIDE SEQUENCE [LARGE SCALE GENOMIC DNA]</scope>
    <source>
        <strain evidence="9 10">DSM 102255</strain>
    </source>
</reference>
<keyword evidence="10" id="KW-1185">Reference proteome</keyword>
<evidence type="ECO:0000256" key="5">
    <source>
        <dbReference type="ARBA" id="ARBA00023136"/>
    </source>
</evidence>
<keyword evidence="5 7" id="KW-0472">Membrane</keyword>
<evidence type="ECO:0000256" key="4">
    <source>
        <dbReference type="ARBA" id="ARBA00022989"/>
    </source>
</evidence>
<feature type="transmembrane region" description="Helical" evidence="7">
    <location>
        <begin position="329"/>
        <end position="349"/>
    </location>
</feature>
<feature type="transmembrane region" description="Helical" evidence="7">
    <location>
        <begin position="355"/>
        <end position="377"/>
    </location>
</feature>
<feature type="transmembrane region" description="Helical" evidence="7">
    <location>
        <begin position="421"/>
        <end position="442"/>
    </location>
</feature>
<name>A0A841J652_9SPHN</name>
<dbReference type="PANTHER" id="PTHR23505:SF79">
    <property type="entry name" value="PROTEIN SPINSTER"/>
    <property type="match status" value="1"/>
</dbReference>
<evidence type="ECO:0000259" key="8">
    <source>
        <dbReference type="PROSITE" id="PS50850"/>
    </source>
</evidence>
<evidence type="ECO:0000256" key="7">
    <source>
        <dbReference type="SAM" id="Phobius"/>
    </source>
</evidence>
<feature type="transmembrane region" description="Helical" evidence="7">
    <location>
        <begin position="295"/>
        <end position="317"/>
    </location>
</feature>
<feature type="transmembrane region" description="Helical" evidence="7">
    <location>
        <begin position="256"/>
        <end position="275"/>
    </location>
</feature>
<keyword evidence="3 7" id="KW-0812">Transmembrane</keyword>
<dbReference type="AlphaFoldDB" id="A0A841J652"/>
<dbReference type="CDD" id="cd17328">
    <property type="entry name" value="MFS_spinster_like"/>
    <property type="match status" value="1"/>
</dbReference>
<organism evidence="9 10">
    <name type="scientific">Sphingobium subterraneum</name>
    <dbReference type="NCBI Taxonomy" id="627688"/>
    <lineage>
        <taxon>Bacteria</taxon>
        <taxon>Pseudomonadati</taxon>
        <taxon>Pseudomonadota</taxon>
        <taxon>Alphaproteobacteria</taxon>
        <taxon>Sphingomonadales</taxon>
        <taxon>Sphingomonadaceae</taxon>
        <taxon>Sphingobium</taxon>
    </lineage>
</organism>
<keyword evidence="4 7" id="KW-1133">Transmembrane helix</keyword>
<dbReference type="GO" id="GO:0016020">
    <property type="term" value="C:membrane"/>
    <property type="evidence" value="ECO:0007669"/>
    <property type="project" value="UniProtKB-SubCell"/>
</dbReference>
<sequence length="452" mass="47800">MERNLTDEAQASPTSTAHPAGAAADWSWRSNGYAWWVVVVLALALTLSLMDRMIMALMIAPIQRDLALSDTQVSLIHGFAFTILYVLAGFPLGRIADRGSRRSVAGFSVFAWSVMTALCGSASNAVQLFLARMGVGVGEAGLSPAAISLISDYFPKKERARPLAFLTIGTTAGAGIAMMIGGSIIAMAGSAQDVVLPLFGPVHTWQAVFIILGVAGMLFAAIFLTVREPPRSERATTDVLPRTGEVAAFIIARRRFYIPHFLGTAMAVLVLIGFHTWMPTMLIRSFGWTAAQSGYAYGAIIALGGVTGILCSGWISVRLNRQGRTNVEISLVLWSALGALPFLAIAPLMPSGAATLVVIYLGIALLTVPSALAPTILQAITPNEMRAQLFAVYLLVISIGGYALGPLAVALITDKVLGDPLLLHLSLSVTAAIGLPVSALLMRRARSQTLKA</sequence>
<dbReference type="PANTHER" id="PTHR23505">
    <property type="entry name" value="SPINSTER"/>
    <property type="match status" value="1"/>
</dbReference>
<evidence type="ECO:0000313" key="10">
    <source>
        <dbReference type="Proteomes" id="UP000552700"/>
    </source>
</evidence>
<dbReference type="InterPro" id="IPR020846">
    <property type="entry name" value="MFS_dom"/>
</dbReference>
<feature type="transmembrane region" description="Helical" evidence="7">
    <location>
        <begin position="389"/>
        <end position="409"/>
    </location>
</feature>
<gene>
    <name evidence="9" type="ORF">FHS92_001420</name>
</gene>
<dbReference type="EMBL" id="JACIJP010000002">
    <property type="protein sequence ID" value="MBB6123691.1"/>
    <property type="molecule type" value="Genomic_DNA"/>
</dbReference>
<dbReference type="SUPFAM" id="SSF103473">
    <property type="entry name" value="MFS general substrate transporter"/>
    <property type="match status" value="1"/>
</dbReference>
<keyword evidence="2" id="KW-0813">Transport</keyword>
<accession>A0A841J652</accession>
<feature type="transmembrane region" description="Helical" evidence="7">
    <location>
        <begin position="163"/>
        <end position="185"/>
    </location>
</feature>
<proteinExistence type="predicted"/>
<evidence type="ECO:0000256" key="6">
    <source>
        <dbReference type="SAM" id="MobiDB-lite"/>
    </source>
</evidence>
<dbReference type="InterPro" id="IPR011701">
    <property type="entry name" value="MFS"/>
</dbReference>
<dbReference type="InterPro" id="IPR044770">
    <property type="entry name" value="MFS_spinster-like"/>
</dbReference>
<feature type="domain" description="Major facilitator superfamily (MFS) profile" evidence="8">
    <location>
        <begin position="37"/>
        <end position="446"/>
    </location>
</feature>
<comment type="caution">
    <text evidence="9">The sequence shown here is derived from an EMBL/GenBank/DDBJ whole genome shotgun (WGS) entry which is preliminary data.</text>
</comment>
<dbReference type="Gene3D" id="1.20.1250.20">
    <property type="entry name" value="MFS general substrate transporter like domains"/>
    <property type="match status" value="2"/>
</dbReference>
<evidence type="ECO:0000313" key="9">
    <source>
        <dbReference type="EMBL" id="MBB6123691.1"/>
    </source>
</evidence>
<dbReference type="Pfam" id="PF07690">
    <property type="entry name" value="MFS_1"/>
    <property type="match status" value="1"/>
</dbReference>
<dbReference type="RefSeq" id="WP_184079061.1">
    <property type="nucleotide sequence ID" value="NZ_JACIJP010000002.1"/>
</dbReference>
<comment type="subcellular location">
    <subcellularLocation>
        <location evidence="1">Membrane</location>
        <topology evidence="1">Multi-pass membrane protein</topology>
    </subcellularLocation>
</comment>
<dbReference type="Proteomes" id="UP000552700">
    <property type="component" value="Unassembled WGS sequence"/>
</dbReference>
<feature type="region of interest" description="Disordered" evidence="6">
    <location>
        <begin position="1"/>
        <end position="20"/>
    </location>
</feature>
<feature type="compositionally biased region" description="Polar residues" evidence="6">
    <location>
        <begin position="7"/>
        <end position="17"/>
    </location>
</feature>
<dbReference type="GO" id="GO:0022857">
    <property type="term" value="F:transmembrane transporter activity"/>
    <property type="evidence" value="ECO:0007669"/>
    <property type="project" value="InterPro"/>
</dbReference>
<feature type="transmembrane region" description="Helical" evidence="7">
    <location>
        <begin position="33"/>
        <end position="62"/>
    </location>
</feature>
<evidence type="ECO:0000256" key="2">
    <source>
        <dbReference type="ARBA" id="ARBA00022448"/>
    </source>
</evidence>
<feature type="transmembrane region" description="Helical" evidence="7">
    <location>
        <begin position="205"/>
        <end position="226"/>
    </location>
</feature>
<feature type="transmembrane region" description="Helical" evidence="7">
    <location>
        <begin position="129"/>
        <end position="151"/>
    </location>
</feature>
<dbReference type="InterPro" id="IPR036259">
    <property type="entry name" value="MFS_trans_sf"/>
</dbReference>
<protein>
    <submittedName>
        <fullName evidence="9">MFS family permease</fullName>
    </submittedName>
</protein>
<feature type="transmembrane region" description="Helical" evidence="7">
    <location>
        <begin position="74"/>
        <end position="92"/>
    </location>
</feature>
<evidence type="ECO:0000256" key="1">
    <source>
        <dbReference type="ARBA" id="ARBA00004141"/>
    </source>
</evidence>